<accession>A0A8J2ZU81</accession>
<reference evidence="1" key="2">
    <citation type="submission" date="2020-09" db="EMBL/GenBank/DDBJ databases">
        <authorList>
            <person name="Sun Q."/>
            <person name="Zhou Y."/>
        </authorList>
    </citation>
    <scope>NUCLEOTIDE SEQUENCE</scope>
    <source>
        <strain evidence="1">CGMCC 1.12777</strain>
    </source>
</reference>
<reference evidence="1" key="1">
    <citation type="journal article" date="2014" name="Int. J. Syst. Evol. Microbiol.">
        <title>Complete genome sequence of Corynebacterium casei LMG S-19264T (=DSM 44701T), isolated from a smear-ripened cheese.</title>
        <authorList>
            <consortium name="US DOE Joint Genome Institute (JGI-PGF)"/>
            <person name="Walter F."/>
            <person name="Albersmeier A."/>
            <person name="Kalinowski J."/>
            <person name="Ruckert C."/>
        </authorList>
    </citation>
    <scope>NUCLEOTIDE SEQUENCE</scope>
    <source>
        <strain evidence="1">CGMCC 1.12777</strain>
    </source>
</reference>
<dbReference type="AlphaFoldDB" id="A0A8J2ZU81"/>
<evidence type="ECO:0000313" key="1">
    <source>
        <dbReference type="EMBL" id="GGH79016.1"/>
    </source>
</evidence>
<dbReference type="Proteomes" id="UP000656813">
    <property type="component" value="Unassembled WGS sequence"/>
</dbReference>
<sequence>MKRFFIYIILTIFLLSLSGCMNSESDTTFQHQAYKAQLVAVQDAIDSYHKDTGVLPIKNSTEDTPIYQKYRIDFKKLKEYLPNPPSDAYEQGGDFEYVLINPEKDPTVKVIDMSLVSKVQDLNRDIQVYYSNHKFSPLKDILADGRYSIDYKALGYKKPLTVTSPYSGRQLGFILNEKGEACINYLPDIYDAVKKSNKTYKEGYDLRQLLTNSTPYVPIDSVAYTMKKGEVVFLLNK</sequence>
<evidence type="ECO:0000313" key="2">
    <source>
        <dbReference type="Proteomes" id="UP000656813"/>
    </source>
</evidence>
<dbReference type="RefSeq" id="WP_188496619.1">
    <property type="nucleotide sequence ID" value="NZ_BMFV01000007.1"/>
</dbReference>
<protein>
    <recommendedName>
        <fullName evidence="3">Lipoprotein</fullName>
    </recommendedName>
</protein>
<gene>
    <name evidence="1" type="ORF">GCM10007096_13320</name>
</gene>
<name>A0A8J2ZU81_9BACL</name>
<proteinExistence type="predicted"/>
<evidence type="ECO:0008006" key="3">
    <source>
        <dbReference type="Google" id="ProtNLM"/>
    </source>
</evidence>
<dbReference type="PROSITE" id="PS51257">
    <property type="entry name" value="PROKAR_LIPOPROTEIN"/>
    <property type="match status" value="1"/>
</dbReference>
<comment type="caution">
    <text evidence="1">The sequence shown here is derived from an EMBL/GenBank/DDBJ whole genome shotgun (WGS) entry which is preliminary data.</text>
</comment>
<keyword evidence="2" id="KW-1185">Reference proteome</keyword>
<dbReference type="EMBL" id="BMFV01000007">
    <property type="protein sequence ID" value="GGH79016.1"/>
    <property type="molecule type" value="Genomic_DNA"/>
</dbReference>
<organism evidence="1 2">
    <name type="scientific">Pullulanibacillus pueri</name>
    <dbReference type="NCBI Taxonomy" id="1437324"/>
    <lineage>
        <taxon>Bacteria</taxon>
        <taxon>Bacillati</taxon>
        <taxon>Bacillota</taxon>
        <taxon>Bacilli</taxon>
        <taxon>Bacillales</taxon>
        <taxon>Sporolactobacillaceae</taxon>
        <taxon>Pullulanibacillus</taxon>
    </lineage>
</organism>